<gene>
    <name evidence="7" type="ordered locus">STAUR_1195</name>
</gene>
<dbReference type="eggNOG" id="COG0515">
    <property type="taxonomic scope" value="Bacteria"/>
</dbReference>
<sequence length="513" mass="56871">MHRFSFLKGVRYVVFLASCHWEWKMPTQWVGCAQAERVALRTPRDAMTDVQGLDTLGVGSQVGPWRLERLAGRGSFGLVFQARRDGQPQSEPVALKVALAPDDARYAREVELLSRLRHPAVPALVDRGQWHPQGGPLYPFLVMQWVEGLRLYDWARVYDPTSRQLLKVLAQVARALEVLEAVGGVHRDVKGDNILVGSDGRASLMDFGSGTWMGAPLLTQGMPPSTAEYQAPEAIRFSWYLRWERHTHYEARASDDIYALGVTAYRVVTGRYPPPGTDPMGRHQGQQVPMPKRSPVRSLNACVAPELETLIERMLSPVAEARPRAREVAEAAEAAVEHAGSEADVPMLAGSRLVAKADTGQAPLRFTAPRVLEWLAAASVSALMILGTWWVMHEQRFEAAPLEMEEEWREEGLQGVRTTGLADAGLSEWTSLEGQPVSSNRIGLDMPRKPFQGQLRPNGSNRCPRQTQIAINGGCWVALRDAHPPCGGEGYEWKGGCYYPAYDMPRQPTSEPP</sequence>
<dbReference type="SMART" id="SM00220">
    <property type="entry name" value="S_TKc"/>
    <property type="match status" value="1"/>
</dbReference>
<evidence type="ECO:0000256" key="5">
    <source>
        <dbReference type="SAM" id="MobiDB-lite"/>
    </source>
</evidence>
<evidence type="ECO:0000259" key="6">
    <source>
        <dbReference type="PROSITE" id="PS50011"/>
    </source>
</evidence>
<dbReference type="GO" id="GO:0004674">
    <property type="term" value="F:protein serine/threonine kinase activity"/>
    <property type="evidence" value="ECO:0007669"/>
    <property type="project" value="TreeGrafter"/>
</dbReference>
<evidence type="ECO:0000313" key="7">
    <source>
        <dbReference type="EMBL" id="ADO68999.1"/>
    </source>
</evidence>
<keyword evidence="3 7" id="KW-0418">Kinase</keyword>
<keyword evidence="1" id="KW-0808">Transferase</keyword>
<dbReference type="PROSITE" id="PS50011">
    <property type="entry name" value="PROTEIN_KINASE_DOM"/>
    <property type="match status" value="1"/>
</dbReference>
<dbReference type="Gene3D" id="3.30.200.20">
    <property type="entry name" value="Phosphorylase Kinase, domain 1"/>
    <property type="match status" value="1"/>
</dbReference>
<dbReference type="AlphaFoldDB" id="E3FG64"/>
<dbReference type="EMBL" id="CP002271">
    <property type="protein sequence ID" value="ADO68999.1"/>
    <property type="molecule type" value="Genomic_DNA"/>
</dbReference>
<dbReference type="CDD" id="cd14014">
    <property type="entry name" value="STKc_PknB_like"/>
    <property type="match status" value="1"/>
</dbReference>
<evidence type="ECO:0000256" key="3">
    <source>
        <dbReference type="ARBA" id="ARBA00022777"/>
    </source>
</evidence>
<reference evidence="7 8" key="1">
    <citation type="journal article" date="2011" name="Mol. Biol. Evol.">
        <title>Comparative genomic analysis of fruiting body formation in Myxococcales.</title>
        <authorList>
            <person name="Huntley S."/>
            <person name="Hamann N."/>
            <person name="Wegener-Feldbrugge S."/>
            <person name="Treuner-Lange A."/>
            <person name="Kube M."/>
            <person name="Reinhardt R."/>
            <person name="Klages S."/>
            <person name="Muller R."/>
            <person name="Ronning C.M."/>
            <person name="Nierman W.C."/>
            <person name="Sogaard-Andersen L."/>
        </authorList>
    </citation>
    <scope>NUCLEOTIDE SEQUENCE [LARGE SCALE GENOMIC DNA]</scope>
    <source>
        <strain evidence="7 8">DW4/3-1</strain>
    </source>
</reference>
<dbReference type="GO" id="GO:0005524">
    <property type="term" value="F:ATP binding"/>
    <property type="evidence" value="ECO:0007669"/>
    <property type="project" value="UniProtKB-KW"/>
</dbReference>
<dbReference type="Gene3D" id="1.10.510.10">
    <property type="entry name" value="Transferase(Phosphotransferase) domain 1"/>
    <property type="match status" value="1"/>
</dbReference>
<feature type="region of interest" description="Disordered" evidence="5">
    <location>
        <begin position="272"/>
        <end position="295"/>
    </location>
</feature>
<dbReference type="SUPFAM" id="SSF56112">
    <property type="entry name" value="Protein kinase-like (PK-like)"/>
    <property type="match status" value="1"/>
</dbReference>
<proteinExistence type="predicted"/>
<protein>
    <submittedName>
        <fullName evidence="7">Protein kinase</fullName>
    </submittedName>
</protein>
<dbReference type="STRING" id="378806.STAUR_1195"/>
<evidence type="ECO:0000256" key="4">
    <source>
        <dbReference type="ARBA" id="ARBA00022840"/>
    </source>
</evidence>
<organism evidence="7 8">
    <name type="scientific">Stigmatella aurantiaca (strain DW4/3-1)</name>
    <dbReference type="NCBI Taxonomy" id="378806"/>
    <lineage>
        <taxon>Bacteria</taxon>
        <taxon>Pseudomonadati</taxon>
        <taxon>Myxococcota</taxon>
        <taxon>Myxococcia</taxon>
        <taxon>Myxococcales</taxon>
        <taxon>Cystobacterineae</taxon>
        <taxon>Archangiaceae</taxon>
        <taxon>Stigmatella</taxon>
    </lineage>
</organism>
<dbReference type="HOGENOM" id="CLU_028595_1_0_7"/>
<feature type="domain" description="Protein kinase" evidence="6">
    <location>
        <begin position="65"/>
        <end position="336"/>
    </location>
</feature>
<name>E3FG64_STIAD</name>
<dbReference type="Proteomes" id="UP000001351">
    <property type="component" value="Chromosome"/>
</dbReference>
<dbReference type="KEGG" id="sur:STAUR_1195"/>
<dbReference type="PANTHER" id="PTHR43289:SF6">
    <property type="entry name" value="SERINE_THREONINE-PROTEIN KINASE NEKL-3"/>
    <property type="match status" value="1"/>
</dbReference>
<evidence type="ECO:0000313" key="8">
    <source>
        <dbReference type="Proteomes" id="UP000001351"/>
    </source>
</evidence>
<keyword evidence="2" id="KW-0547">Nucleotide-binding</keyword>
<evidence type="ECO:0000256" key="1">
    <source>
        <dbReference type="ARBA" id="ARBA00022679"/>
    </source>
</evidence>
<evidence type="ECO:0000256" key="2">
    <source>
        <dbReference type="ARBA" id="ARBA00022741"/>
    </source>
</evidence>
<dbReference type="InterPro" id="IPR011009">
    <property type="entry name" value="Kinase-like_dom_sf"/>
</dbReference>
<dbReference type="Pfam" id="PF00069">
    <property type="entry name" value="Pkinase"/>
    <property type="match status" value="1"/>
</dbReference>
<dbReference type="PANTHER" id="PTHR43289">
    <property type="entry name" value="MITOGEN-ACTIVATED PROTEIN KINASE KINASE KINASE 20-RELATED"/>
    <property type="match status" value="1"/>
</dbReference>
<keyword evidence="4" id="KW-0067">ATP-binding</keyword>
<dbReference type="InterPro" id="IPR000719">
    <property type="entry name" value="Prot_kinase_dom"/>
</dbReference>
<keyword evidence="8" id="KW-1185">Reference proteome</keyword>
<accession>E3FG64</accession>